<evidence type="ECO:0000313" key="2">
    <source>
        <dbReference type="Proteomes" id="UP001302652"/>
    </source>
</evidence>
<dbReference type="RefSeq" id="WP_317022870.1">
    <property type="nucleotide sequence ID" value="NZ_CP136513.1"/>
</dbReference>
<sequence>MRKAFRAWDKADTEEKRRYVANLVTNAAGTRLCSDDVVRLFIDWLDGYHESHLAVIREIYSNPGVTRFDIWTAIYGDLVREDSAEADLYKLLIRDLSTGGVIRQARDTNADGQFLRKQTARKPPGPVNSTVESAFESSKQYVLTELGKQFVHYSMNEVVQRVSGE</sequence>
<name>A0ABZ0EWM8_9BURK</name>
<protein>
    <submittedName>
        <fullName evidence="1">Uncharacterized protein</fullName>
    </submittedName>
</protein>
<evidence type="ECO:0000313" key="1">
    <source>
        <dbReference type="EMBL" id="WOD20902.1"/>
    </source>
</evidence>
<accession>A0ABZ0EWM8</accession>
<organism evidence="1 2">
    <name type="scientific">Paraburkholderia kirstenboschensis</name>
    <dbReference type="NCBI Taxonomy" id="1245436"/>
    <lineage>
        <taxon>Bacteria</taxon>
        <taxon>Pseudomonadati</taxon>
        <taxon>Pseudomonadota</taxon>
        <taxon>Betaproteobacteria</taxon>
        <taxon>Burkholderiales</taxon>
        <taxon>Burkholderiaceae</taxon>
        <taxon>Paraburkholderia</taxon>
    </lineage>
</organism>
<dbReference type="EMBL" id="CP136513">
    <property type="protein sequence ID" value="WOD20902.1"/>
    <property type="molecule type" value="Genomic_DNA"/>
</dbReference>
<proteinExistence type="predicted"/>
<reference evidence="1 2" key="1">
    <citation type="submission" date="2023-10" db="EMBL/GenBank/DDBJ databases">
        <title>Surface-active antibiotics is a multifunctional adaptation for post-fire microbes.</title>
        <authorList>
            <person name="Liu M.D."/>
            <person name="Du Y."/>
            <person name="Koupaei S.K."/>
            <person name="Kim N.R."/>
            <person name="Zhang W."/>
            <person name="Traxler M.F."/>
        </authorList>
    </citation>
    <scope>NUCLEOTIDE SEQUENCE [LARGE SCALE GENOMIC DNA]</scope>
    <source>
        <strain evidence="1 2">F3</strain>
    </source>
</reference>
<keyword evidence="2" id="KW-1185">Reference proteome</keyword>
<gene>
    <name evidence="1" type="ORF">RW095_31130</name>
</gene>
<dbReference type="Proteomes" id="UP001302652">
    <property type="component" value="Chromosome 1"/>
</dbReference>